<gene>
    <name evidence="11" type="ORF">CHS0354_038957</name>
</gene>
<dbReference type="SUPFAM" id="SSF52540">
    <property type="entry name" value="P-loop containing nucleoside triphosphate hydrolases"/>
    <property type="match status" value="2"/>
</dbReference>
<dbReference type="GO" id="GO:0016887">
    <property type="term" value="F:ATP hydrolysis activity"/>
    <property type="evidence" value="ECO:0007669"/>
    <property type="project" value="InterPro"/>
</dbReference>
<dbReference type="GO" id="GO:0016558">
    <property type="term" value="P:protein import into peroxisome matrix"/>
    <property type="evidence" value="ECO:0007669"/>
    <property type="project" value="TreeGrafter"/>
</dbReference>
<sequence length="1015" mass="113291">MSFKVAAVRYSRNKDCLSVLSTDLFKLGFNEPFLVIKVVCPNKQKAFFSWSGETISSSINVLQINGVYANKLGLRENDEVIIEYVPSVPTCCWVRVEPLSVDDWEILERHALHIEAHLMNQVRVVWTGQVLPVWVDSICIFIKIGTVEPKSDCVVLTNQTEVHVLPKLRNQSSIQQPFQEPFTKATVPSSEEPLSPVTERQRQRLLVNQEIKDLASGNGNSRHNHSNSSGSSFSSAFLSLFGLRSKSLPVEKSPVLKTEVQSVGPLPLSSQKPGLNLCLRVQQMLYDTNHSSSKIPLNSGNSFPDFNPRAFPHQPSTVYVDLTDLEKQWKVNRHDINNIFFAKLTRLRSPKEQEQEKSVATVGKGRASPQKSKIKSRETDGNGLDSPSEGDAKNLTSDKKSEEIVTCVVRVIVIDNRRQFCNEDYQEAVESIFEKQTLCRNSVLIPDLLRRYLKADITSRVWIQTVKPFIVKAVSFNLHVLGNVPKNITTEMIQKAFRHWLAQVADNRHPLVVFQGLFITFPIFPENFIEGQLIFTHNSEQREENIVLLHLSVLNSASIVVNSGSREILHTTIRPMLAYTGVSSFDPYKPTVELSSLGGVSILAEKAISHLEICFASKPLNEKMFLTTPGLINGMLLITGVKGSGKTSLANAVLRQVADKPNYAHTVVVECKPWRGKKVDTIHKMLEFRFNEAAWRQPAVILLDDLDHIMGSPSGPESEMSAEALYAARIAEAMKDLLRKEIRNLSQIAVIVTSQSRSSLHPIIVSSRGTHFVQEVVEITPPNKEQRVQILEAMIKGRGTLMTKIEDSVNYMKIADKTEGYVARDFFNLLNRAVHAHILTMGRSSTIDGIMELTQDDFERAFHGFTPASLRNVPLHEAGELGWDDIGGLKDIKKTLVQTLQWPAKYPMLFANSPLRLQSGLLLYGAPGTGKTLLAGAVAKECGLNFISIKGPELLSKYIGASEQAIRDLFNRSLYFLLDLVHNIAATSSLLACTSVIFFFQIVVKADNAQPILNL</sequence>
<accession>A0AAE0S170</accession>
<dbReference type="InterPro" id="IPR003593">
    <property type="entry name" value="AAA+_ATPase"/>
</dbReference>
<keyword evidence="12" id="KW-1185">Reference proteome</keyword>
<dbReference type="InterPro" id="IPR029067">
    <property type="entry name" value="CDC48_domain_2-like_sf"/>
</dbReference>
<evidence type="ECO:0000256" key="1">
    <source>
        <dbReference type="ARBA" id="ARBA00004370"/>
    </source>
</evidence>
<keyword evidence="5" id="KW-0067">ATP-binding</keyword>
<dbReference type="EMBL" id="JAEAOA010002269">
    <property type="protein sequence ID" value="KAK3583344.1"/>
    <property type="molecule type" value="Genomic_DNA"/>
</dbReference>
<reference evidence="11" key="3">
    <citation type="submission" date="2023-05" db="EMBL/GenBank/DDBJ databases">
        <authorList>
            <person name="Smith C.H."/>
        </authorList>
    </citation>
    <scope>NUCLEOTIDE SEQUENCE</scope>
    <source>
        <strain evidence="11">CHS0354</strain>
        <tissue evidence="11">Mantle</tissue>
    </source>
</reference>
<feature type="region of interest" description="Disordered" evidence="9">
    <location>
        <begin position="352"/>
        <end position="397"/>
    </location>
</feature>
<reference evidence="11" key="2">
    <citation type="journal article" date="2021" name="Genome Biol. Evol.">
        <title>Developing a high-quality reference genome for a parasitic bivalve with doubly uniparental inheritance (Bivalvia: Unionida).</title>
        <authorList>
            <person name="Smith C.H."/>
        </authorList>
    </citation>
    <scope>NUCLEOTIDE SEQUENCE</scope>
    <source>
        <strain evidence="11">CHS0354</strain>
        <tissue evidence="11">Mantle</tissue>
    </source>
</reference>
<comment type="similarity">
    <text evidence="2">Belongs to the AAA ATPase family.</text>
</comment>
<feature type="domain" description="AAA+ ATPase" evidence="10">
    <location>
        <begin position="917"/>
        <end position="1008"/>
    </location>
</feature>
<comment type="caution">
    <text evidence="11">The sequence shown here is derived from an EMBL/GenBank/DDBJ whole genome shotgun (WGS) entry which is preliminary data.</text>
</comment>
<evidence type="ECO:0000259" key="10">
    <source>
        <dbReference type="SMART" id="SM00382"/>
    </source>
</evidence>
<evidence type="ECO:0000256" key="9">
    <source>
        <dbReference type="SAM" id="MobiDB-lite"/>
    </source>
</evidence>
<evidence type="ECO:0000256" key="5">
    <source>
        <dbReference type="ARBA" id="ARBA00022840"/>
    </source>
</evidence>
<evidence type="ECO:0000256" key="8">
    <source>
        <dbReference type="ARBA" id="ARBA00034532"/>
    </source>
</evidence>
<evidence type="ECO:0000313" key="12">
    <source>
        <dbReference type="Proteomes" id="UP001195483"/>
    </source>
</evidence>
<dbReference type="InterPro" id="IPR003959">
    <property type="entry name" value="ATPase_AAA_core"/>
</dbReference>
<evidence type="ECO:0000256" key="4">
    <source>
        <dbReference type="ARBA" id="ARBA00022801"/>
    </source>
</evidence>
<dbReference type="Pfam" id="PF00004">
    <property type="entry name" value="AAA"/>
    <property type="match status" value="2"/>
</dbReference>
<keyword evidence="6" id="KW-0472">Membrane</keyword>
<proteinExistence type="inferred from homology"/>
<dbReference type="Gene3D" id="3.10.330.10">
    <property type="match status" value="1"/>
</dbReference>
<name>A0AAE0S170_9BIVA</name>
<protein>
    <recommendedName>
        <fullName evidence="8">Peroxisomal ATPase PEX1</fullName>
    </recommendedName>
    <alternativeName>
        <fullName evidence="7">Peroxin-1</fullName>
    </alternativeName>
</protein>
<evidence type="ECO:0000256" key="2">
    <source>
        <dbReference type="ARBA" id="ARBA00006914"/>
    </source>
</evidence>
<dbReference type="InterPro" id="IPR027417">
    <property type="entry name" value="P-loop_NTPase"/>
</dbReference>
<feature type="region of interest" description="Disordered" evidence="9">
    <location>
        <begin position="180"/>
        <end position="202"/>
    </location>
</feature>
<feature type="domain" description="AAA+ ATPase" evidence="10">
    <location>
        <begin position="632"/>
        <end position="783"/>
    </location>
</feature>
<dbReference type="Gene3D" id="1.10.8.60">
    <property type="match status" value="1"/>
</dbReference>
<dbReference type="InterPro" id="IPR009010">
    <property type="entry name" value="Asp_de-COase-like_dom_sf"/>
</dbReference>
<evidence type="ECO:0000256" key="3">
    <source>
        <dbReference type="ARBA" id="ARBA00022741"/>
    </source>
</evidence>
<dbReference type="PANTHER" id="PTHR23077">
    <property type="entry name" value="AAA-FAMILY ATPASE"/>
    <property type="match status" value="1"/>
</dbReference>
<evidence type="ECO:0000313" key="11">
    <source>
        <dbReference type="EMBL" id="KAK3583344.1"/>
    </source>
</evidence>
<keyword evidence="3" id="KW-0547">Nucleotide-binding</keyword>
<dbReference type="AlphaFoldDB" id="A0AAE0S170"/>
<dbReference type="Pfam" id="PF09262">
    <property type="entry name" value="PEX-1N"/>
    <property type="match status" value="1"/>
</dbReference>
<reference evidence="11" key="1">
    <citation type="journal article" date="2021" name="Genome Biol. Evol.">
        <title>A High-Quality Reference Genome for a Parasitic Bivalve with Doubly Uniparental Inheritance (Bivalvia: Unionida).</title>
        <authorList>
            <person name="Smith C.H."/>
        </authorList>
    </citation>
    <scope>NUCLEOTIDE SEQUENCE</scope>
    <source>
        <strain evidence="11">CHS0354</strain>
    </source>
</reference>
<evidence type="ECO:0000256" key="6">
    <source>
        <dbReference type="ARBA" id="ARBA00023136"/>
    </source>
</evidence>
<dbReference type="SUPFAM" id="SSF50692">
    <property type="entry name" value="ADC-like"/>
    <property type="match status" value="1"/>
</dbReference>
<evidence type="ECO:0000256" key="7">
    <source>
        <dbReference type="ARBA" id="ARBA00032509"/>
    </source>
</evidence>
<dbReference type="Gene3D" id="2.40.40.20">
    <property type="match status" value="1"/>
</dbReference>
<dbReference type="GO" id="GO:0005778">
    <property type="term" value="C:peroxisomal membrane"/>
    <property type="evidence" value="ECO:0007669"/>
    <property type="project" value="TreeGrafter"/>
</dbReference>
<comment type="subcellular location">
    <subcellularLocation>
        <location evidence="1">Membrane</location>
    </subcellularLocation>
</comment>
<dbReference type="InterPro" id="IPR050168">
    <property type="entry name" value="AAA_ATPase_domain"/>
</dbReference>
<keyword evidence="4" id="KW-0378">Hydrolase</keyword>
<dbReference type="PANTHER" id="PTHR23077:SF12">
    <property type="entry name" value="PEROXISOMAL ATPASE PEX1"/>
    <property type="match status" value="1"/>
</dbReference>
<organism evidence="11 12">
    <name type="scientific">Potamilus streckersoni</name>
    <dbReference type="NCBI Taxonomy" id="2493646"/>
    <lineage>
        <taxon>Eukaryota</taxon>
        <taxon>Metazoa</taxon>
        <taxon>Spiralia</taxon>
        <taxon>Lophotrochozoa</taxon>
        <taxon>Mollusca</taxon>
        <taxon>Bivalvia</taxon>
        <taxon>Autobranchia</taxon>
        <taxon>Heteroconchia</taxon>
        <taxon>Palaeoheterodonta</taxon>
        <taxon>Unionida</taxon>
        <taxon>Unionoidea</taxon>
        <taxon>Unionidae</taxon>
        <taxon>Ambleminae</taxon>
        <taxon>Lampsilini</taxon>
        <taxon>Potamilus</taxon>
    </lineage>
</organism>
<dbReference type="GO" id="GO:0005829">
    <property type="term" value="C:cytosol"/>
    <property type="evidence" value="ECO:0007669"/>
    <property type="project" value="TreeGrafter"/>
</dbReference>
<dbReference type="InterPro" id="IPR015342">
    <property type="entry name" value="PEX1-N_C-lobe"/>
</dbReference>
<dbReference type="Proteomes" id="UP001195483">
    <property type="component" value="Unassembled WGS sequence"/>
</dbReference>
<dbReference type="SMART" id="SM00382">
    <property type="entry name" value="AAA"/>
    <property type="match status" value="2"/>
</dbReference>
<dbReference type="SUPFAM" id="SSF54585">
    <property type="entry name" value="Cdc48 domain 2-like"/>
    <property type="match status" value="1"/>
</dbReference>
<dbReference type="GO" id="GO:0005524">
    <property type="term" value="F:ATP binding"/>
    <property type="evidence" value="ECO:0007669"/>
    <property type="project" value="UniProtKB-KW"/>
</dbReference>
<dbReference type="Gene3D" id="3.40.50.300">
    <property type="entry name" value="P-loop containing nucleotide triphosphate hydrolases"/>
    <property type="match status" value="2"/>
</dbReference>